<dbReference type="GO" id="GO:0005506">
    <property type="term" value="F:iron ion binding"/>
    <property type="evidence" value="ECO:0007669"/>
    <property type="project" value="InterPro"/>
</dbReference>
<feature type="binding site" description="axial binding residue" evidence="8">
    <location>
        <position position="374"/>
    </location>
    <ligand>
        <name>heme</name>
        <dbReference type="ChEBI" id="CHEBI:30413"/>
    </ligand>
    <ligandPart>
        <name>Fe</name>
        <dbReference type="ChEBI" id="CHEBI:18248"/>
    </ligandPart>
</feature>
<organism evidence="9 10">
    <name type="scientific">Aquabacterium olei</name>
    <dbReference type="NCBI Taxonomy" id="1296669"/>
    <lineage>
        <taxon>Bacteria</taxon>
        <taxon>Pseudomonadati</taxon>
        <taxon>Pseudomonadota</taxon>
        <taxon>Betaproteobacteria</taxon>
        <taxon>Burkholderiales</taxon>
        <taxon>Aquabacterium</taxon>
    </lineage>
</organism>
<keyword evidence="3 8" id="KW-0349">Heme</keyword>
<evidence type="ECO:0000256" key="1">
    <source>
        <dbReference type="ARBA" id="ARBA00001971"/>
    </source>
</evidence>
<dbReference type="Proteomes" id="UP000244892">
    <property type="component" value="Chromosome"/>
</dbReference>
<dbReference type="GO" id="GO:0016125">
    <property type="term" value="P:sterol metabolic process"/>
    <property type="evidence" value="ECO:0007669"/>
    <property type="project" value="TreeGrafter"/>
</dbReference>
<sequence length="428" mass="47496">MRPASNPPTLPAGTGIPKLTAWDSTLAWRADPYRFLGRQAALLGSDVFEARLLLQPTLCLTGPQAARLFYDDSLFQRQGAAPPALVSTLFGQGGVQGLDHARHRHRKALFMAITAPERLQRLIELVRREWLASLHDWILSPPFSLYRALQPVLARAVCQWAGVPLADDDLPRRTAQLVALFEDAAAGPVAHLHARWARRQAEAWLTPLIAAARTGHTRLPTDTAAHAISTHRDLEGHLLPPRVAAVELLNVLRPTVAVSVYMTLLAHALHTHPVWKSRLAGAASGPDAMGFVQEVRRHYPFFPAVAARVRADFDWQGLHFEAGRRALFDLYGTNHDPRSWPGPDTFSPERWARQAASAAFVPHGGGDPHLQHRCPGEDLTARLMLLALDILLHVMRFDVPVQRLALNMRRLPALPRAGFVIERVRRIA</sequence>
<evidence type="ECO:0000256" key="5">
    <source>
        <dbReference type="ARBA" id="ARBA00023002"/>
    </source>
</evidence>
<evidence type="ECO:0000313" key="10">
    <source>
        <dbReference type="Proteomes" id="UP000244892"/>
    </source>
</evidence>
<evidence type="ECO:0000313" key="9">
    <source>
        <dbReference type="EMBL" id="AWI52450.1"/>
    </source>
</evidence>
<dbReference type="InterPro" id="IPR036396">
    <property type="entry name" value="Cyt_P450_sf"/>
</dbReference>
<reference evidence="9 10" key="1">
    <citation type="submission" date="2018-05" db="EMBL/GenBank/DDBJ databases">
        <title>complete genome sequence of Aquabacterium olei NBRC 110486.</title>
        <authorList>
            <person name="Tang B."/>
            <person name="Chang J."/>
            <person name="Zhang L."/>
            <person name="Yang H."/>
        </authorList>
    </citation>
    <scope>NUCLEOTIDE SEQUENCE [LARGE SCALE GENOMIC DNA]</scope>
    <source>
        <strain evidence="9 10">NBRC 110486</strain>
    </source>
</reference>
<keyword evidence="5" id="KW-0560">Oxidoreductase</keyword>
<dbReference type="GO" id="GO:0004497">
    <property type="term" value="F:monooxygenase activity"/>
    <property type="evidence" value="ECO:0007669"/>
    <property type="project" value="UniProtKB-KW"/>
</dbReference>
<dbReference type="Pfam" id="PF00067">
    <property type="entry name" value="p450"/>
    <property type="match status" value="1"/>
</dbReference>
<dbReference type="SUPFAM" id="SSF48264">
    <property type="entry name" value="Cytochrome P450"/>
    <property type="match status" value="1"/>
</dbReference>
<dbReference type="GO" id="GO:0016705">
    <property type="term" value="F:oxidoreductase activity, acting on paired donors, with incorporation or reduction of molecular oxygen"/>
    <property type="evidence" value="ECO:0007669"/>
    <property type="project" value="InterPro"/>
</dbReference>
<keyword evidence="7" id="KW-0503">Monooxygenase</keyword>
<dbReference type="InterPro" id="IPR002401">
    <property type="entry name" value="Cyt_P450_E_grp-I"/>
</dbReference>
<dbReference type="RefSeq" id="WP_109034536.1">
    <property type="nucleotide sequence ID" value="NZ_CP029210.1"/>
</dbReference>
<evidence type="ECO:0000256" key="3">
    <source>
        <dbReference type="ARBA" id="ARBA00022617"/>
    </source>
</evidence>
<protein>
    <submittedName>
        <fullName evidence="9">Cytochrome P450</fullName>
    </submittedName>
</protein>
<dbReference type="KEGG" id="aon:DEH84_02665"/>
<keyword evidence="6 8" id="KW-0408">Iron</keyword>
<keyword evidence="10" id="KW-1185">Reference proteome</keyword>
<evidence type="ECO:0000256" key="7">
    <source>
        <dbReference type="ARBA" id="ARBA00023033"/>
    </source>
</evidence>
<dbReference type="PRINTS" id="PR00463">
    <property type="entry name" value="EP450I"/>
</dbReference>
<comment type="similarity">
    <text evidence="2">Belongs to the cytochrome P450 family.</text>
</comment>
<gene>
    <name evidence="9" type="ORF">DEH84_02665</name>
</gene>
<evidence type="ECO:0000256" key="2">
    <source>
        <dbReference type="ARBA" id="ARBA00010617"/>
    </source>
</evidence>
<dbReference type="CDD" id="cd11067">
    <property type="entry name" value="CYP152"/>
    <property type="match status" value="1"/>
</dbReference>
<proteinExistence type="inferred from homology"/>
<name>A0A2U8FNB3_9BURK</name>
<dbReference type="EMBL" id="CP029210">
    <property type="protein sequence ID" value="AWI52450.1"/>
    <property type="molecule type" value="Genomic_DNA"/>
</dbReference>
<dbReference type="InterPro" id="IPR001128">
    <property type="entry name" value="Cyt_P450"/>
</dbReference>
<keyword evidence="4 8" id="KW-0479">Metal-binding</keyword>
<evidence type="ECO:0000256" key="6">
    <source>
        <dbReference type="ARBA" id="ARBA00023004"/>
    </source>
</evidence>
<dbReference type="PANTHER" id="PTHR24286">
    <property type="entry name" value="CYTOCHROME P450 26"/>
    <property type="match status" value="1"/>
</dbReference>
<dbReference type="GO" id="GO:0020037">
    <property type="term" value="F:heme binding"/>
    <property type="evidence" value="ECO:0007669"/>
    <property type="project" value="InterPro"/>
</dbReference>
<dbReference type="Gene3D" id="1.10.630.10">
    <property type="entry name" value="Cytochrome P450"/>
    <property type="match status" value="1"/>
</dbReference>
<evidence type="ECO:0000256" key="4">
    <source>
        <dbReference type="ARBA" id="ARBA00022723"/>
    </source>
</evidence>
<comment type="cofactor">
    <cofactor evidence="1 8">
        <name>heme</name>
        <dbReference type="ChEBI" id="CHEBI:30413"/>
    </cofactor>
</comment>
<evidence type="ECO:0000256" key="8">
    <source>
        <dbReference type="PIRSR" id="PIRSR602401-1"/>
    </source>
</evidence>
<accession>A0A2U8FNB3</accession>
<dbReference type="OrthoDB" id="4168525at2"/>
<dbReference type="AlphaFoldDB" id="A0A2U8FNB3"/>
<dbReference type="PANTHER" id="PTHR24286:SF24">
    <property type="entry name" value="LANOSTEROL 14-ALPHA DEMETHYLASE"/>
    <property type="match status" value="1"/>
</dbReference>